<dbReference type="InterPro" id="IPR006501">
    <property type="entry name" value="Pectinesterase_inhib_dom"/>
</dbReference>
<comment type="similarity">
    <text evidence="3">Belongs to the PMEI family.</text>
</comment>
<dbReference type="GeneID" id="111007285"/>
<dbReference type="RefSeq" id="XP_022135283.1">
    <property type="nucleotide sequence ID" value="XM_022279591.1"/>
</dbReference>
<dbReference type="Proteomes" id="UP000504603">
    <property type="component" value="Unplaced"/>
</dbReference>
<evidence type="ECO:0000256" key="1">
    <source>
        <dbReference type="ARBA" id="ARBA00022729"/>
    </source>
</evidence>
<dbReference type="OrthoDB" id="1915198at2759"/>
<dbReference type="InterPro" id="IPR034088">
    <property type="entry name" value="Pla_a_1-like"/>
</dbReference>
<dbReference type="GO" id="GO:0005576">
    <property type="term" value="C:extracellular region"/>
    <property type="evidence" value="ECO:0007669"/>
    <property type="project" value="UniProtKB-ARBA"/>
</dbReference>
<dbReference type="SUPFAM" id="SSF101148">
    <property type="entry name" value="Plant invertase/pectin methylesterase inhibitor"/>
    <property type="match status" value="1"/>
</dbReference>
<dbReference type="Pfam" id="PF04043">
    <property type="entry name" value="PMEI"/>
    <property type="match status" value="1"/>
</dbReference>
<dbReference type="NCBIfam" id="TIGR01614">
    <property type="entry name" value="PME_inhib"/>
    <property type="match status" value="1"/>
</dbReference>
<dbReference type="InterPro" id="IPR035513">
    <property type="entry name" value="Invertase/methylesterase_inhib"/>
</dbReference>
<keyword evidence="4" id="KW-0472">Membrane</keyword>
<organism evidence="6 7">
    <name type="scientific">Momordica charantia</name>
    <name type="common">Bitter gourd</name>
    <name type="synonym">Balsam pear</name>
    <dbReference type="NCBI Taxonomy" id="3673"/>
    <lineage>
        <taxon>Eukaryota</taxon>
        <taxon>Viridiplantae</taxon>
        <taxon>Streptophyta</taxon>
        <taxon>Embryophyta</taxon>
        <taxon>Tracheophyta</taxon>
        <taxon>Spermatophyta</taxon>
        <taxon>Magnoliopsida</taxon>
        <taxon>eudicotyledons</taxon>
        <taxon>Gunneridae</taxon>
        <taxon>Pentapetalae</taxon>
        <taxon>rosids</taxon>
        <taxon>fabids</taxon>
        <taxon>Cucurbitales</taxon>
        <taxon>Cucurbitaceae</taxon>
        <taxon>Momordiceae</taxon>
        <taxon>Momordica</taxon>
    </lineage>
</organism>
<evidence type="ECO:0000256" key="2">
    <source>
        <dbReference type="ARBA" id="ARBA00023157"/>
    </source>
</evidence>
<dbReference type="PANTHER" id="PTHR35357:SF17">
    <property type="entry name" value="PECTINESTERASE INHIBITOR 12"/>
    <property type="match status" value="1"/>
</dbReference>
<evidence type="ECO:0000256" key="3">
    <source>
        <dbReference type="ARBA" id="ARBA00038471"/>
    </source>
</evidence>
<evidence type="ECO:0000313" key="7">
    <source>
        <dbReference type="RefSeq" id="XP_022135283.1"/>
    </source>
</evidence>
<dbReference type="Gene3D" id="1.20.140.40">
    <property type="entry name" value="Invertase/pectin methylesterase inhibitor family protein"/>
    <property type="match status" value="1"/>
</dbReference>
<keyword evidence="6" id="KW-1185">Reference proteome</keyword>
<dbReference type="KEGG" id="mcha:111007285"/>
<keyword evidence="1" id="KW-0732">Signal</keyword>
<evidence type="ECO:0000259" key="5">
    <source>
        <dbReference type="SMART" id="SM00856"/>
    </source>
</evidence>
<name>A0A6J1C4E5_MOMCH</name>
<dbReference type="SMART" id="SM00856">
    <property type="entry name" value="PMEI"/>
    <property type="match status" value="1"/>
</dbReference>
<sequence>MSQVGIKDQQIKEIHILLSNYSQTKIMISTFSLTTFFAVLFFSFSDGSTITTSNIIQETCKRSADSTPNLSYNFCVASLESDDRSRCADLHKLGLIAMDLMRHNITSTRRDIRKLLRNKKLDQFVKARLDDCLELYSDAVPILKEAKRCYKEKKYVDANVKVSSVMEAPSTCEDGFRDKEGLVSPLTEKNKNVFRLAALTLSIINMNTHLQ</sequence>
<keyword evidence="2" id="KW-1015">Disulfide bond</keyword>
<dbReference type="FunFam" id="1.20.140.40:FF:000002">
    <property type="entry name" value="Putative invertase inhibitor"/>
    <property type="match status" value="1"/>
</dbReference>
<proteinExistence type="inferred from homology"/>
<dbReference type="GO" id="GO:0004857">
    <property type="term" value="F:enzyme inhibitor activity"/>
    <property type="evidence" value="ECO:0007669"/>
    <property type="project" value="InterPro"/>
</dbReference>
<protein>
    <submittedName>
        <fullName evidence="7">Invertase inhibitor</fullName>
    </submittedName>
</protein>
<reference evidence="7" key="1">
    <citation type="submission" date="2025-08" db="UniProtKB">
        <authorList>
            <consortium name="RefSeq"/>
        </authorList>
    </citation>
    <scope>IDENTIFICATION</scope>
    <source>
        <strain evidence="7">OHB3-1</strain>
    </source>
</reference>
<gene>
    <name evidence="7" type="primary">LOC111007285</name>
</gene>
<keyword evidence="4" id="KW-0812">Transmembrane</keyword>
<dbReference type="CDD" id="cd15795">
    <property type="entry name" value="PMEI-Pla_a_1_like"/>
    <property type="match status" value="1"/>
</dbReference>
<feature type="transmembrane region" description="Helical" evidence="4">
    <location>
        <begin position="26"/>
        <end position="44"/>
    </location>
</feature>
<evidence type="ECO:0000313" key="6">
    <source>
        <dbReference type="Proteomes" id="UP000504603"/>
    </source>
</evidence>
<accession>A0A6J1C4E5</accession>
<feature type="domain" description="Pectinesterase inhibitor" evidence="5">
    <location>
        <begin position="51"/>
        <end position="203"/>
    </location>
</feature>
<evidence type="ECO:0000256" key="4">
    <source>
        <dbReference type="SAM" id="Phobius"/>
    </source>
</evidence>
<keyword evidence="4" id="KW-1133">Transmembrane helix</keyword>
<dbReference type="AlphaFoldDB" id="A0A6J1C4E5"/>
<dbReference type="PANTHER" id="PTHR35357">
    <property type="entry name" value="OS02G0537100 PROTEIN"/>
    <property type="match status" value="1"/>
</dbReference>